<sequence>MLHVVPSDSGPPALPELLAACRLQERVAQRRLYGQFYGYAMSICLRYARNRDQAMEAANDGFVKVFRDVARFDAARHPEDVLGSFRGWLKRIMIHTAIDHYRANERHQHQQELDDVSLNQADSGPTPLDALSYDELLALVQRLPPAYRAVFNLAVIDGFGHEEIAEQLHISVGTSKSNLFKARAHLRTMLAQCTTSEKARYVVG</sequence>
<dbReference type="GO" id="GO:0016987">
    <property type="term" value="F:sigma factor activity"/>
    <property type="evidence" value="ECO:0007669"/>
    <property type="project" value="UniProtKB-KW"/>
</dbReference>
<dbReference type="STRING" id="1411621.AUC43_06570"/>
<evidence type="ECO:0000256" key="2">
    <source>
        <dbReference type="ARBA" id="ARBA00023015"/>
    </source>
</evidence>
<evidence type="ECO:0000256" key="1">
    <source>
        <dbReference type="ARBA" id="ARBA00010641"/>
    </source>
</evidence>
<evidence type="ECO:0000259" key="5">
    <source>
        <dbReference type="Pfam" id="PF04542"/>
    </source>
</evidence>
<dbReference type="RefSeq" id="WP_068191218.1">
    <property type="nucleotide sequence ID" value="NZ_CP013909.1"/>
</dbReference>
<dbReference type="PANTHER" id="PTHR43133:SF46">
    <property type="entry name" value="RNA POLYMERASE SIGMA-70 FACTOR ECF SUBFAMILY"/>
    <property type="match status" value="1"/>
</dbReference>
<dbReference type="Pfam" id="PF04542">
    <property type="entry name" value="Sigma70_r2"/>
    <property type="match status" value="1"/>
</dbReference>
<dbReference type="GO" id="GO:0003677">
    <property type="term" value="F:DNA binding"/>
    <property type="evidence" value="ECO:0007669"/>
    <property type="project" value="InterPro"/>
</dbReference>
<reference evidence="7 8" key="1">
    <citation type="submission" date="2015-12" db="EMBL/GenBank/DDBJ databases">
        <authorList>
            <person name="Shamseldin A."/>
            <person name="Moawad H."/>
            <person name="Abd El-Rahim W.M."/>
            <person name="Sadowsky M.J."/>
        </authorList>
    </citation>
    <scope>NUCLEOTIDE SEQUENCE [LARGE SCALE GENOMIC DNA]</scope>
    <source>
        <strain evidence="7 8">DG5B</strain>
    </source>
</reference>
<dbReference type="InterPro" id="IPR013325">
    <property type="entry name" value="RNA_pol_sigma_r2"/>
</dbReference>
<keyword evidence="8" id="KW-1185">Reference proteome</keyword>
<dbReference type="Pfam" id="PF08281">
    <property type="entry name" value="Sigma70_r4_2"/>
    <property type="match status" value="1"/>
</dbReference>
<dbReference type="SUPFAM" id="SSF88659">
    <property type="entry name" value="Sigma3 and sigma4 domains of RNA polymerase sigma factors"/>
    <property type="match status" value="1"/>
</dbReference>
<protein>
    <recommendedName>
        <fullName evidence="9">RNA polymerase subunit sigma-70</fullName>
    </recommendedName>
</protein>
<dbReference type="Gene3D" id="1.10.1740.10">
    <property type="match status" value="1"/>
</dbReference>
<feature type="domain" description="RNA polymerase sigma factor 70 region 4 type 2" evidence="6">
    <location>
        <begin position="134"/>
        <end position="186"/>
    </location>
</feature>
<keyword evidence="2" id="KW-0805">Transcription regulation</keyword>
<evidence type="ECO:0000256" key="4">
    <source>
        <dbReference type="ARBA" id="ARBA00023163"/>
    </source>
</evidence>
<proteinExistence type="inferred from homology"/>
<accession>A0A0U4C9G2</accession>
<gene>
    <name evidence="7" type="ORF">AUC43_06570</name>
</gene>
<organism evidence="7 8">
    <name type="scientific">Hymenobacter sedentarius</name>
    <dbReference type="NCBI Taxonomy" id="1411621"/>
    <lineage>
        <taxon>Bacteria</taxon>
        <taxon>Pseudomonadati</taxon>
        <taxon>Bacteroidota</taxon>
        <taxon>Cytophagia</taxon>
        <taxon>Cytophagales</taxon>
        <taxon>Hymenobacteraceae</taxon>
        <taxon>Hymenobacter</taxon>
    </lineage>
</organism>
<keyword evidence="4" id="KW-0804">Transcription</keyword>
<evidence type="ECO:0000313" key="7">
    <source>
        <dbReference type="EMBL" id="ALW84777.1"/>
    </source>
</evidence>
<dbReference type="SUPFAM" id="SSF88946">
    <property type="entry name" value="Sigma2 domain of RNA polymerase sigma factors"/>
    <property type="match status" value="1"/>
</dbReference>
<dbReference type="OrthoDB" id="1493925at2"/>
<dbReference type="KEGG" id="hyg:AUC43_06570"/>
<dbReference type="InterPro" id="IPR007627">
    <property type="entry name" value="RNA_pol_sigma70_r2"/>
</dbReference>
<keyword evidence="3" id="KW-0731">Sigma factor</keyword>
<evidence type="ECO:0000313" key="8">
    <source>
        <dbReference type="Proteomes" id="UP000059542"/>
    </source>
</evidence>
<dbReference type="InterPro" id="IPR036388">
    <property type="entry name" value="WH-like_DNA-bd_sf"/>
</dbReference>
<dbReference type="CDD" id="cd06171">
    <property type="entry name" value="Sigma70_r4"/>
    <property type="match status" value="1"/>
</dbReference>
<name>A0A0U4C9G2_9BACT</name>
<dbReference type="InterPro" id="IPR013249">
    <property type="entry name" value="RNA_pol_sigma70_r4_t2"/>
</dbReference>
<dbReference type="NCBIfam" id="TIGR02937">
    <property type="entry name" value="sigma70-ECF"/>
    <property type="match status" value="1"/>
</dbReference>
<evidence type="ECO:0000256" key="3">
    <source>
        <dbReference type="ARBA" id="ARBA00023082"/>
    </source>
</evidence>
<dbReference type="AlphaFoldDB" id="A0A0U4C9G2"/>
<comment type="similarity">
    <text evidence="1">Belongs to the sigma-70 factor family. ECF subfamily.</text>
</comment>
<evidence type="ECO:0008006" key="9">
    <source>
        <dbReference type="Google" id="ProtNLM"/>
    </source>
</evidence>
<dbReference type="PANTHER" id="PTHR43133">
    <property type="entry name" value="RNA POLYMERASE ECF-TYPE SIGMA FACTO"/>
    <property type="match status" value="1"/>
</dbReference>
<dbReference type="EMBL" id="CP013909">
    <property type="protein sequence ID" value="ALW84777.1"/>
    <property type="molecule type" value="Genomic_DNA"/>
</dbReference>
<feature type="domain" description="RNA polymerase sigma-70 region 2" evidence="5">
    <location>
        <begin position="32"/>
        <end position="106"/>
    </location>
</feature>
<evidence type="ECO:0000259" key="6">
    <source>
        <dbReference type="Pfam" id="PF08281"/>
    </source>
</evidence>
<dbReference type="InterPro" id="IPR039425">
    <property type="entry name" value="RNA_pol_sigma-70-like"/>
</dbReference>
<dbReference type="GO" id="GO:0006352">
    <property type="term" value="P:DNA-templated transcription initiation"/>
    <property type="evidence" value="ECO:0007669"/>
    <property type="project" value="InterPro"/>
</dbReference>
<dbReference type="InterPro" id="IPR013324">
    <property type="entry name" value="RNA_pol_sigma_r3/r4-like"/>
</dbReference>
<dbReference type="Gene3D" id="1.10.10.10">
    <property type="entry name" value="Winged helix-like DNA-binding domain superfamily/Winged helix DNA-binding domain"/>
    <property type="match status" value="1"/>
</dbReference>
<dbReference type="InterPro" id="IPR014284">
    <property type="entry name" value="RNA_pol_sigma-70_dom"/>
</dbReference>
<dbReference type="Proteomes" id="UP000059542">
    <property type="component" value="Chromosome"/>
</dbReference>